<gene>
    <name evidence="6" type="ORF">N5910_01940</name>
</gene>
<comment type="similarity">
    <text evidence="1 4">Belongs to the carbohydrate kinase PfkB family.</text>
</comment>
<evidence type="ECO:0000256" key="3">
    <source>
        <dbReference type="ARBA" id="ARBA00022777"/>
    </source>
</evidence>
<dbReference type="PROSITE" id="PS00584">
    <property type="entry name" value="PFKB_KINASES_2"/>
    <property type="match status" value="1"/>
</dbReference>
<proteinExistence type="inferred from homology"/>
<keyword evidence="2 4" id="KW-0808">Transferase</keyword>
<dbReference type="PRINTS" id="PR00990">
    <property type="entry name" value="RIBOKINASE"/>
</dbReference>
<dbReference type="InterPro" id="IPR011611">
    <property type="entry name" value="PfkB_dom"/>
</dbReference>
<name>A0A9E7RVJ7_METWO</name>
<reference evidence="6" key="1">
    <citation type="submission" date="2022-09" db="EMBL/GenBank/DDBJ databases">
        <title>Characterization of three MwoI isoschizomers from sequenced genome and metagenomes.</title>
        <authorList>
            <person name="Fomenkov A."/>
            <person name="Xu S.Y."/>
            <person name="Roberts R.J."/>
        </authorList>
    </citation>
    <scope>NUCLEOTIDE SEQUENCE</scope>
    <source>
        <strain evidence="6">DSM 2970</strain>
    </source>
</reference>
<dbReference type="GO" id="GO:0016301">
    <property type="term" value="F:kinase activity"/>
    <property type="evidence" value="ECO:0007669"/>
    <property type="project" value="UniProtKB-KW"/>
</dbReference>
<dbReference type="Gene3D" id="3.40.1190.20">
    <property type="match status" value="1"/>
</dbReference>
<dbReference type="PROSITE" id="PS00583">
    <property type="entry name" value="PFKB_KINASES_1"/>
    <property type="match status" value="1"/>
</dbReference>
<dbReference type="SUPFAM" id="SSF53613">
    <property type="entry name" value="Ribokinase-like"/>
    <property type="match status" value="1"/>
</dbReference>
<accession>A0A9E7RVJ7</accession>
<dbReference type="GeneID" id="58978031"/>
<evidence type="ECO:0000313" key="6">
    <source>
        <dbReference type="EMBL" id="UXH32083.1"/>
    </source>
</evidence>
<dbReference type="PANTHER" id="PTHR10584">
    <property type="entry name" value="SUGAR KINASE"/>
    <property type="match status" value="1"/>
</dbReference>
<organism evidence="6">
    <name type="scientific">Methanothermobacter wolfeii</name>
    <name type="common">Methanobacterium wolfei</name>
    <dbReference type="NCBI Taxonomy" id="145261"/>
    <lineage>
        <taxon>Archaea</taxon>
        <taxon>Methanobacteriati</taxon>
        <taxon>Methanobacteriota</taxon>
        <taxon>Methanomada group</taxon>
        <taxon>Methanobacteria</taxon>
        <taxon>Methanobacteriales</taxon>
        <taxon>Methanobacteriaceae</taxon>
        <taxon>Methanothermobacter</taxon>
    </lineage>
</organism>
<dbReference type="EMBL" id="CP104550">
    <property type="protein sequence ID" value="UXH32083.1"/>
    <property type="molecule type" value="Genomic_DNA"/>
</dbReference>
<protein>
    <submittedName>
        <fullName evidence="6">Carbohydrate kinase family protein</fullName>
    </submittedName>
</protein>
<dbReference type="RefSeq" id="WP_074358501.1">
    <property type="nucleotide sequence ID" value="NZ_CP104550.1"/>
</dbReference>
<dbReference type="CDD" id="cd01942">
    <property type="entry name" value="ribokinase_group_A"/>
    <property type="match status" value="1"/>
</dbReference>
<keyword evidence="3 4" id="KW-0418">Kinase</keyword>
<dbReference type="PANTHER" id="PTHR10584:SF166">
    <property type="entry name" value="RIBOKINASE"/>
    <property type="match status" value="1"/>
</dbReference>
<dbReference type="AlphaFoldDB" id="A0A9E7RVJ7"/>
<dbReference type="InterPro" id="IPR002173">
    <property type="entry name" value="Carboh/pur_kinase_PfkB_CS"/>
</dbReference>
<dbReference type="InterPro" id="IPR029056">
    <property type="entry name" value="Ribokinase-like"/>
</dbReference>
<evidence type="ECO:0000256" key="1">
    <source>
        <dbReference type="ARBA" id="ARBA00010688"/>
    </source>
</evidence>
<dbReference type="GeneID" id="75105974"/>
<dbReference type="Pfam" id="PF00294">
    <property type="entry name" value="PfkB"/>
    <property type="match status" value="1"/>
</dbReference>
<evidence type="ECO:0000256" key="2">
    <source>
        <dbReference type="ARBA" id="ARBA00022679"/>
    </source>
</evidence>
<dbReference type="Proteomes" id="UP001065373">
    <property type="component" value="Chromosome"/>
</dbReference>
<evidence type="ECO:0000256" key="4">
    <source>
        <dbReference type="RuleBase" id="RU003704"/>
    </source>
</evidence>
<dbReference type="GO" id="GO:0006796">
    <property type="term" value="P:phosphate-containing compound metabolic process"/>
    <property type="evidence" value="ECO:0007669"/>
    <property type="project" value="UniProtKB-ARBA"/>
</dbReference>
<feature type="domain" description="Carbohydrate kinase PfkB" evidence="5">
    <location>
        <begin position="3"/>
        <end position="279"/>
    </location>
</feature>
<dbReference type="InterPro" id="IPR002139">
    <property type="entry name" value="Ribo/fructo_kinase"/>
</dbReference>
<evidence type="ECO:0000259" key="5">
    <source>
        <dbReference type="Pfam" id="PF00294"/>
    </source>
</evidence>
<sequence>MIETVSVGTCNMDFIFRVPSFVRPDSEMNIEEVCVTPGGSAFNFAAWTESLGLHSGIVSVVGSDYYGKIIRDRLASVGVDTGGLSRGDKPTGMAFISVDAAGRRSIYSYTGANAELEIGEEECRYIESAGKVHLTGCYIEVALSVAGIAEDISFSPGTLLAGYGLKALKPVVEKTEMMFLNDDELRSLTGLSVPSGALGLIENGAGNVVVTHGPSGASFFSRGVRENLKVRGVRATDTTGAGDAFAAGFMVEWLGGSEPLRCLEAGHETATRAISRMGAF</sequence>